<dbReference type="GO" id="GO:0006633">
    <property type="term" value="P:fatty acid biosynthetic process"/>
    <property type="evidence" value="ECO:0007669"/>
    <property type="project" value="UniProtKB-UniPathway"/>
</dbReference>
<evidence type="ECO:0000256" key="4">
    <source>
        <dbReference type="ARBA" id="ARBA00022516"/>
    </source>
</evidence>
<dbReference type="PRINTS" id="PR01071">
    <property type="entry name" value="ACOABIOTINCC"/>
</dbReference>
<keyword evidence="8 9" id="KW-0092">Biotin</keyword>
<dbReference type="PANTHER" id="PTHR45266:SF3">
    <property type="entry name" value="OXALOACETATE DECARBOXYLASE ALPHA CHAIN"/>
    <property type="match status" value="1"/>
</dbReference>
<comment type="pathway">
    <text evidence="2 9">Lipid metabolism; fatty acid biosynthesis.</text>
</comment>
<dbReference type="PANTHER" id="PTHR45266">
    <property type="entry name" value="OXALOACETATE DECARBOXYLASE ALPHA CHAIN"/>
    <property type="match status" value="1"/>
</dbReference>
<dbReference type="PROSITE" id="PS50968">
    <property type="entry name" value="BIOTINYL_LIPOYL"/>
    <property type="match status" value="1"/>
</dbReference>
<dbReference type="InterPro" id="IPR001249">
    <property type="entry name" value="AcCoA_biotinCC"/>
</dbReference>
<dbReference type="EMBL" id="NIGF01000007">
    <property type="protein sequence ID" value="PQV64046.1"/>
    <property type="molecule type" value="Genomic_DNA"/>
</dbReference>
<dbReference type="InParanoid" id="A0A2S8STD8"/>
<evidence type="ECO:0000313" key="12">
    <source>
        <dbReference type="Proteomes" id="UP000237684"/>
    </source>
</evidence>
<dbReference type="OrthoDB" id="9811735at2"/>
<dbReference type="InterPro" id="IPR050709">
    <property type="entry name" value="Biotin_Carboxyl_Carrier/Decarb"/>
</dbReference>
<gene>
    <name evidence="11" type="ORF">B1R32_10771</name>
</gene>
<dbReference type="GO" id="GO:0003989">
    <property type="term" value="F:acetyl-CoA carboxylase activity"/>
    <property type="evidence" value="ECO:0007669"/>
    <property type="project" value="InterPro"/>
</dbReference>
<keyword evidence="4 9" id="KW-0444">Lipid biosynthesis</keyword>
<dbReference type="PROSITE" id="PS00188">
    <property type="entry name" value="BIOTIN"/>
    <property type="match status" value="1"/>
</dbReference>
<reference evidence="11 12" key="1">
    <citation type="journal article" date="2018" name="Syst. Appl. Microbiol.">
        <title>Abditibacterium utsteinense sp. nov., the first cultivated member of candidate phylum FBP, isolated from ice-free Antarctic soil samples.</title>
        <authorList>
            <person name="Tahon G."/>
            <person name="Tytgat B."/>
            <person name="Lebbe L."/>
            <person name="Carlier A."/>
            <person name="Willems A."/>
        </authorList>
    </citation>
    <scope>NUCLEOTIDE SEQUENCE [LARGE SCALE GENOMIC DNA]</scope>
    <source>
        <strain evidence="11 12">LMG 29911</strain>
    </source>
</reference>
<dbReference type="InterPro" id="IPR011053">
    <property type="entry name" value="Single_hybrid_motif"/>
</dbReference>
<comment type="function">
    <text evidence="1 9">This protein is a component of the acetyl coenzyme A carboxylase complex; first, biotin carboxylase catalyzes the carboxylation of the carrier protein and then the transcarboxylase transfers the carboxyl group to form malonyl-CoA.</text>
</comment>
<dbReference type="Gene3D" id="2.40.50.100">
    <property type="match status" value="1"/>
</dbReference>
<evidence type="ECO:0000256" key="3">
    <source>
        <dbReference type="ARBA" id="ARBA00017562"/>
    </source>
</evidence>
<dbReference type="NCBIfam" id="TIGR00531">
    <property type="entry name" value="BCCP"/>
    <property type="match status" value="1"/>
</dbReference>
<dbReference type="InterPro" id="IPR000089">
    <property type="entry name" value="Biotin_lipoyl"/>
</dbReference>
<dbReference type="InterPro" id="IPR001882">
    <property type="entry name" value="Biotin_BS"/>
</dbReference>
<evidence type="ECO:0000256" key="7">
    <source>
        <dbReference type="ARBA" id="ARBA00023160"/>
    </source>
</evidence>
<keyword evidence="5 9" id="KW-0276">Fatty acid metabolism</keyword>
<dbReference type="GO" id="GO:0009317">
    <property type="term" value="C:acetyl-CoA carboxylase complex"/>
    <property type="evidence" value="ECO:0007669"/>
    <property type="project" value="InterPro"/>
</dbReference>
<sequence>MADETKKDGELQRETGDLARQVEYLRELAQIVADEGLSQLKIQEPDFKITLKTAAALAHTPSTNFEDGPALVYAPQPVGPAAKTKIVEDKLTPIVSPMVGVFYRAPSPSDPNFIEIGDRVERGQTIGLVEAMKVFNEITAESAGVVAQIKAQTGQLVETGEALLLLK</sequence>
<evidence type="ECO:0000256" key="9">
    <source>
        <dbReference type="RuleBase" id="RU364072"/>
    </source>
</evidence>
<accession>A0A2S8STD8</accession>
<dbReference type="CDD" id="cd06850">
    <property type="entry name" value="biotinyl_domain"/>
    <property type="match status" value="1"/>
</dbReference>
<evidence type="ECO:0000256" key="2">
    <source>
        <dbReference type="ARBA" id="ARBA00005194"/>
    </source>
</evidence>
<evidence type="ECO:0000256" key="6">
    <source>
        <dbReference type="ARBA" id="ARBA00023098"/>
    </source>
</evidence>
<comment type="caution">
    <text evidence="11">The sequence shown here is derived from an EMBL/GenBank/DDBJ whole genome shotgun (WGS) entry which is preliminary data.</text>
</comment>
<dbReference type="Pfam" id="PF00364">
    <property type="entry name" value="Biotin_lipoyl"/>
    <property type="match status" value="1"/>
</dbReference>
<keyword evidence="6 9" id="KW-0443">Lipid metabolism</keyword>
<name>A0A2S8STD8_9BACT</name>
<keyword evidence="12" id="KW-1185">Reference proteome</keyword>
<proteinExistence type="predicted"/>
<evidence type="ECO:0000256" key="8">
    <source>
        <dbReference type="ARBA" id="ARBA00023267"/>
    </source>
</evidence>
<feature type="domain" description="Lipoyl-binding" evidence="10">
    <location>
        <begin position="91"/>
        <end position="167"/>
    </location>
</feature>
<evidence type="ECO:0000313" key="11">
    <source>
        <dbReference type="EMBL" id="PQV64046.1"/>
    </source>
</evidence>
<evidence type="ECO:0000256" key="5">
    <source>
        <dbReference type="ARBA" id="ARBA00022832"/>
    </source>
</evidence>
<organism evidence="11 12">
    <name type="scientific">Abditibacterium utsteinense</name>
    <dbReference type="NCBI Taxonomy" id="1960156"/>
    <lineage>
        <taxon>Bacteria</taxon>
        <taxon>Pseudomonadati</taxon>
        <taxon>Abditibacteriota</taxon>
        <taxon>Abditibacteriia</taxon>
        <taxon>Abditibacteriales</taxon>
        <taxon>Abditibacteriaceae</taxon>
        <taxon>Abditibacterium</taxon>
    </lineage>
</organism>
<dbReference type="UniPathway" id="UPA00094"/>
<evidence type="ECO:0000256" key="1">
    <source>
        <dbReference type="ARBA" id="ARBA00003761"/>
    </source>
</evidence>
<protein>
    <recommendedName>
        <fullName evidence="3 9">Biotin carboxyl carrier protein of acetyl-CoA carboxylase</fullName>
    </recommendedName>
</protein>
<dbReference type="AlphaFoldDB" id="A0A2S8STD8"/>
<dbReference type="SUPFAM" id="SSF51230">
    <property type="entry name" value="Single hybrid motif"/>
    <property type="match status" value="1"/>
</dbReference>
<dbReference type="Proteomes" id="UP000237684">
    <property type="component" value="Unassembled WGS sequence"/>
</dbReference>
<dbReference type="RefSeq" id="WP_105483518.1">
    <property type="nucleotide sequence ID" value="NZ_NIGF01000007.1"/>
</dbReference>
<keyword evidence="7 9" id="KW-0275">Fatty acid biosynthesis</keyword>
<evidence type="ECO:0000259" key="10">
    <source>
        <dbReference type="PROSITE" id="PS50968"/>
    </source>
</evidence>